<dbReference type="SUPFAM" id="SSF52833">
    <property type="entry name" value="Thioredoxin-like"/>
    <property type="match status" value="1"/>
</dbReference>
<comment type="similarity">
    <text evidence="1">Belongs to the thioredoxin family.</text>
</comment>
<evidence type="ECO:0000313" key="4">
    <source>
        <dbReference type="EMBL" id="RWS14489.1"/>
    </source>
</evidence>
<reference evidence="4 5" key="1">
    <citation type="journal article" date="2018" name="Gigascience">
        <title>Genomes of trombidid mites reveal novel predicted allergens and laterally-transferred genes associated with secondary metabolism.</title>
        <authorList>
            <person name="Dong X."/>
            <person name="Chaisiri K."/>
            <person name="Xia D."/>
            <person name="Armstrong S.D."/>
            <person name="Fang Y."/>
            <person name="Donnelly M.J."/>
            <person name="Kadowaki T."/>
            <person name="McGarry J.W."/>
            <person name="Darby A.C."/>
            <person name="Makepeace B.L."/>
        </authorList>
    </citation>
    <scope>NUCLEOTIDE SEQUENCE [LARGE SCALE GENOMIC DNA]</scope>
    <source>
        <strain evidence="4">UoL-WK</strain>
    </source>
</reference>
<proteinExistence type="inferred from homology"/>
<dbReference type="InterPro" id="IPR036249">
    <property type="entry name" value="Thioredoxin-like_sf"/>
</dbReference>
<dbReference type="GO" id="GO:0047134">
    <property type="term" value="F:protein-disulfide reductase [NAD(P)H] activity"/>
    <property type="evidence" value="ECO:0007669"/>
    <property type="project" value="InterPro"/>
</dbReference>
<dbReference type="STRING" id="1965070.A0A3S3QV74"/>
<protein>
    <recommendedName>
        <fullName evidence="2">Thioredoxin domain-containing protein 17</fullName>
    </recommendedName>
</protein>
<evidence type="ECO:0000259" key="3">
    <source>
        <dbReference type="Pfam" id="PF06110"/>
    </source>
</evidence>
<name>A0A3S3QV74_9ACAR</name>
<gene>
    <name evidence="4" type="ORF">B4U79_14426</name>
</gene>
<dbReference type="AlphaFoldDB" id="A0A3S3QV74"/>
<dbReference type="PANTHER" id="PTHR12452">
    <property type="entry name" value="42-9-9 PROTEIN-RELATED"/>
    <property type="match status" value="1"/>
</dbReference>
<dbReference type="PANTHER" id="PTHR12452:SF0">
    <property type="entry name" value="THIOREDOXIN DOMAIN-CONTAINING PROTEIN 17"/>
    <property type="match status" value="1"/>
</dbReference>
<dbReference type="GO" id="GO:0005829">
    <property type="term" value="C:cytosol"/>
    <property type="evidence" value="ECO:0007669"/>
    <property type="project" value="TreeGrafter"/>
</dbReference>
<dbReference type="InterPro" id="IPR010357">
    <property type="entry name" value="TXNDC17_dom"/>
</dbReference>
<dbReference type="Pfam" id="PF06110">
    <property type="entry name" value="TXD17-like_Trx"/>
    <property type="match status" value="1"/>
</dbReference>
<dbReference type="OrthoDB" id="78947at2759"/>
<organism evidence="4 5">
    <name type="scientific">Dinothrombium tinctorium</name>
    <dbReference type="NCBI Taxonomy" id="1965070"/>
    <lineage>
        <taxon>Eukaryota</taxon>
        <taxon>Metazoa</taxon>
        <taxon>Ecdysozoa</taxon>
        <taxon>Arthropoda</taxon>
        <taxon>Chelicerata</taxon>
        <taxon>Arachnida</taxon>
        <taxon>Acari</taxon>
        <taxon>Acariformes</taxon>
        <taxon>Trombidiformes</taxon>
        <taxon>Prostigmata</taxon>
        <taxon>Anystina</taxon>
        <taxon>Parasitengona</taxon>
        <taxon>Trombidioidea</taxon>
        <taxon>Trombidiidae</taxon>
        <taxon>Dinothrombium</taxon>
    </lineage>
</organism>
<feature type="domain" description="Thioredoxin" evidence="3">
    <location>
        <begin position="9"/>
        <end position="123"/>
    </location>
</feature>
<accession>A0A3S3QV74</accession>
<dbReference type="InterPro" id="IPR045108">
    <property type="entry name" value="TXNDC17-like"/>
</dbReference>
<evidence type="ECO:0000256" key="1">
    <source>
        <dbReference type="ARBA" id="ARBA00008987"/>
    </source>
</evidence>
<comment type="caution">
    <text evidence="4">The sequence shown here is derived from an EMBL/GenBank/DDBJ whole genome shotgun (WGS) entry which is preliminary data.</text>
</comment>
<dbReference type="Proteomes" id="UP000285301">
    <property type="component" value="Unassembled WGS sequence"/>
</dbReference>
<evidence type="ECO:0000256" key="2">
    <source>
        <dbReference type="ARBA" id="ARBA00016949"/>
    </source>
</evidence>
<dbReference type="Gene3D" id="3.40.30.10">
    <property type="entry name" value="Glutaredoxin"/>
    <property type="match status" value="1"/>
</dbReference>
<sequence length="123" mass="14071">MNKISVNSLNELLQLLDAKKNEYAKIFILFTGSKNSDGVSWCPDCNIAQPVMEKVFADCGQDTLLVTAFVGQRDAWKNSENEFRRDKQFQIRSVPTLIKFGSSIRLEEMQCADEEMVKMLLEE</sequence>
<dbReference type="EMBL" id="NCKU01000707">
    <property type="protein sequence ID" value="RWS14489.1"/>
    <property type="molecule type" value="Genomic_DNA"/>
</dbReference>
<evidence type="ECO:0000313" key="5">
    <source>
        <dbReference type="Proteomes" id="UP000285301"/>
    </source>
</evidence>
<keyword evidence="5" id="KW-1185">Reference proteome</keyword>